<dbReference type="Pfam" id="PF08284">
    <property type="entry name" value="RVP_2"/>
    <property type="match status" value="1"/>
</dbReference>
<feature type="domain" description="Chromo" evidence="9">
    <location>
        <begin position="2166"/>
        <end position="2238"/>
    </location>
</feature>
<feature type="region of interest" description="Disordered" evidence="8">
    <location>
        <begin position="897"/>
        <end position="951"/>
    </location>
</feature>
<dbReference type="GO" id="GO:0009737">
    <property type="term" value="P:response to abscisic acid"/>
    <property type="evidence" value="ECO:0007669"/>
    <property type="project" value="InterPro"/>
</dbReference>
<dbReference type="PROSITE" id="PS50013">
    <property type="entry name" value="CHROMO_2"/>
    <property type="match status" value="1"/>
</dbReference>
<dbReference type="CDD" id="cd00303">
    <property type="entry name" value="retropepsin_like"/>
    <property type="match status" value="1"/>
</dbReference>
<evidence type="ECO:0000256" key="6">
    <source>
        <dbReference type="ARBA" id="ARBA00022801"/>
    </source>
</evidence>
<dbReference type="InterPro" id="IPR043502">
    <property type="entry name" value="DNA/RNA_pol_sf"/>
</dbReference>
<dbReference type="GO" id="GO:0043622">
    <property type="term" value="P:cortical microtubule organization"/>
    <property type="evidence" value="ECO:0007669"/>
    <property type="project" value="InterPro"/>
</dbReference>
<reference evidence="11 12" key="1">
    <citation type="submission" date="2019-08" db="EMBL/GenBank/DDBJ databases">
        <title>Draft genome sequences of two oriental melons (Cucumis melo L. var makuwa).</title>
        <authorList>
            <person name="Kwon S.-Y."/>
        </authorList>
    </citation>
    <scope>NUCLEOTIDE SEQUENCE [LARGE SCALE GENOMIC DNA]</scope>
    <source>
        <strain evidence="12">cv. SW 3</strain>
        <tissue evidence="11">Leaf</tissue>
    </source>
</reference>
<keyword evidence="7" id="KW-0695">RNA-directed DNA polymerase</keyword>
<dbReference type="Pfam" id="PF03732">
    <property type="entry name" value="Retrotrans_gag"/>
    <property type="match status" value="1"/>
</dbReference>
<keyword evidence="5" id="KW-0255">Endonuclease</keyword>
<dbReference type="GO" id="GO:0004721">
    <property type="term" value="F:phosphoprotein phosphatase activity"/>
    <property type="evidence" value="ECO:0007669"/>
    <property type="project" value="InterPro"/>
</dbReference>
<keyword evidence="1" id="KW-0645">Protease</keyword>
<feature type="domain" description="Integrase catalytic" evidence="10">
    <location>
        <begin position="1897"/>
        <end position="2071"/>
    </location>
</feature>
<dbReference type="CDD" id="cd01647">
    <property type="entry name" value="RT_LTR"/>
    <property type="match status" value="1"/>
</dbReference>
<dbReference type="InterPro" id="IPR016197">
    <property type="entry name" value="Chromo-like_dom_sf"/>
</dbReference>
<dbReference type="GO" id="GO:0008233">
    <property type="term" value="F:peptidase activity"/>
    <property type="evidence" value="ECO:0007669"/>
    <property type="project" value="UniProtKB-KW"/>
</dbReference>
<dbReference type="InterPro" id="IPR000477">
    <property type="entry name" value="RT_dom"/>
</dbReference>
<evidence type="ECO:0000256" key="4">
    <source>
        <dbReference type="ARBA" id="ARBA00022722"/>
    </source>
</evidence>
<feature type="compositionally biased region" description="Polar residues" evidence="8">
    <location>
        <begin position="13"/>
        <end position="25"/>
    </location>
</feature>
<dbReference type="InterPro" id="IPR000953">
    <property type="entry name" value="Chromo/chromo_shadow_dom"/>
</dbReference>
<evidence type="ECO:0000256" key="3">
    <source>
        <dbReference type="ARBA" id="ARBA00022695"/>
    </source>
</evidence>
<evidence type="ECO:0000259" key="10">
    <source>
        <dbReference type="PROSITE" id="PS50994"/>
    </source>
</evidence>
<dbReference type="PANTHER" id="PTHR47100">
    <property type="entry name" value="DUAL SPECIFICITY PROTEIN PHOSPHATASE PHS1"/>
    <property type="match status" value="1"/>
</dbReference>
<dbReference type="SUPFAM" id="SSF56112">
    <property type="entry name" value="Protein kinase-like (PK-like)"/>
    <property type="match status" value="1"/>
</dbReference>
<keyword evidence="2" id="KW-0808">Transferase</keyword>
<dbReference type="InterPro" id="IPR036397">
    <property type="entry name" value="RNaseH_sf"/>
</dbReference>
<gene>
    <name evidence="11" type="ORF">E6C27_scaffold274G00120</name>
</gene>
<dbReference type="InterPro" id="IPR001584">
    <property type="entry name" value="Integrase_cat-core"/>
</dbReference>
<evidence type="ECO:0000256" key="1">
    <source>
        <dbReference type="ARBA" id="ARBA00022670"/>
    </source>
</evidence>
<keyword evidence="3" id="KW-0548">Nucleotidyltransferase</keyword>
<feature type="compositionally biased region" description="Low complexity" evidence="8">
    <location>
        <begin position="27"/>
        <end position="37"/>
    </location>
</feature>
<dbReference type="GO" id="GO:0004519">
    <property type="term" value="F:endonuclease activity"/>
    <property type="evidence" value="ECO:0007669"/>
    <property type="project" value="UniProtKB-KW"/>
</dbReference>
<dbReference type="InterPro" id="IPR012337">
    <property type="entry name" value="RNaseH-like_sf"/>
</dbReference>
<dbReference type="FunFam" id="3.10.10.10:FF:000007">
    <property type="entry name" value="Retrovirus-related Pol polyprotein from transposon 17.6-like Protein"/>
    <property type="match status" value="1"/>
</dbReference>
<dbReference type="Gene3D" id="2.40.70.10">
    <property type="entry name" value="Acid Proteases"/>
    <property type="match status" value="1"/>
</dbReference>
<dbReference type="SUPFAM" id="SSF56672">
    <property type="entry name" value="DNA/RNA polymerases"/>
    <property type="match status" value="1"/>
</dbReference>
<sequence length="2238" mass="253333">MGHFRSRIRCGMNNPSNQNCVNPSSVPLLPDQQPPQKQKAKRCYGKTPSPSTSGAPFLPFLNSIHSFPLISVYVMPEYQEIKDLDLDLGPDESDLAPLPPTVTSRVLHMLGDIAGPAYRFSQWLELVRKRSGKHRASAFHNRPHPPFDMPSGAEELVNQSINLPAPEQSTETNLWDRLAKASVLDIESSSFSWDRLLSLHRTEHSSSTEHSEDEMNKALEVTVNSGGVVFFALFNQLGYDDNLPKEAAAVIKISSSRMATQSERLGYEFAKWLGVQTPQARVIHNSSTEWLQIKEAAEKARDIACLEGDEVGEMTCSELLEALEFSRCLFLMSYVHGSPLLESSSAFESREIAEKLAAAIGRILLLDLVIRNEDRLPCRLLRWRGNSANLLLADRMTCANMNTFEEAFDSAIKRYKPKVITTLQKERRATLVDNRSSSNSGLVSEIPELCDVVESPKSSNLSVKSQISDDTMPCDFNIVAIDSGVPRRPPAGKRANDQSIYPKLVELLLNSSEFSSNLLQDITGGKLGFPSSTNANSTCGMQPSEMSYIVHEFRCGFRAALRDLQGFHIFLLTLHQKLDNSLRAFMNIINKFPLGESDKEDTGIPESHLQGSTTLHCLSPRGKERASSDGNMDVTESAPRSSSSGNKESSDTCSPLSRDSSQGKLYKGSGEPIHSLRLTAKLRDFHKFAKVDAESNKELDMWNEVLKNEAVKLCQENKFNTGFFEGSDSHGVVDAYELKVRLEHILERIALISEAANTERPSSVTPALFIGGALAARSVYTLQHLGVTHILCLCSNEIGQSDSQFPDLFEYKNFSFQHFGIRAKDSKYRGSMVQTRIEERLECIDQEIAGMKKELSKVPAIEVSLNEIAKSMELMRLQSEKQQQLLFTIVETNSRERSTMSRLETESAAKEFEKMKGKEDDASSSKANDLDRNFGVDKHDRRGDGDDGLSNRNKFMKIEMPVFTGEDPDSWLFRAERYFQIHKLTDSEKMLVSTVSFDGPALNGFRSQEERDKFTSWSNMKERLLVRFRSNKDGTISGQFLRIKQEGTVEEYINLFDKMVAPMNDLPERVIQDTFMNGLLPWVRSEVFFCRLKSLAEMMEVAQMVENREIARTEAKMSGYSGGKIAGHNSVVGKTTTGGVAGDNKNNTVFPIRTITLRSSVPNENRREGTYKRLPDAEFQARKEKGLCFRCNEKYSADHKCRLREQRELRMFVVTAERDEYEIVEEENERKELGCIELKEDITTVVELSINSVVGLNDPGTMKVRGKLFGEEVIILIDCGATHNFVSEKLVKKLTLPIKETSHYGVILGSGAAVQGKGICEKLEVQLSSWKIVEDFLSLELGGVDVILGMQWLYSLGVTTVDWKNLSLTFMADGKEVKIKGDPSLTKARISLKNMMKNWEDKDTGFLIECRSLQVKALEGDEYCLLNAEAVSDAMSDGPISTVIKQFPDVFEWPEKLPPRREIEHHIHMKEGTNPINVRPYRYGFHQKEEMEKLVKEMLNSGVIRPSTSPYSSPVLLVKKKDGSWRFCVDYRAVNNATIPDKFLISMVEELFDELCGATLFSKIDLKSGYHQIRMADEDVEKTAFRTHEGHYEFLVMPFGLTNAPATFQALMNNIFKHSSGREGVAMDPEKIRSISNWPQPTNVKEIRGFLGLIGYYRRFVRNYGTIAAPLTQQLKKGGFHWNEEATLAFERLKSAMITLPVLALPDFSKQFEIEADASGYGVGVVLVQNRRPIAFYSYTLALRDRARPVYERELMAVVLAFQRWRPYLLIGKFKVKTDQKALKFLLDQRIIQPQYQKWIAKLLGYSFEVVYKPGVDNGAADALSRKPDEVQLFGLSIPITVVLDVIKKEVFQDPKYEKIIKQIEQGEELTENNYSMQRGLLMSKSLALSLAGLLVPLEIPQAIWSDISMDFVEGLPKSSGFEVILVVVDRLSKYGHFLPLKHPYTAKSVAELFVKEVVRLHGFPLSIVSDRDKIFLSQFWSETFRLSGTKLNKSTAYHPQSDGQTERSIGMTPFQVVYGRQPPTILSYGSSLSKNSTVEEMLQERDLVLVSLREHLRLAQEQMKLYADRKTRAVEYSVGEYVFLRIRPYRQLTVRSRRNEKLAPRFFGPYKIVERIGPVAYRLQLPESSKIHPVFHVSQLRKMVGQHEDSQPTIQFVDENYVWKSDPEEAIEYRKTVAGQWEVLVCWKGLPKHEASWESYDEMQIKYPAFHLEDKVNLKGGSIVKPLIKHVYSRRKK</sequence>
<keyword evidence="4" id="KW-0540">Nuclease</keyword>
<evidence type="ECO:0000259" key="9">
    <source>
        <dbReference type="PROSITE" id="PS50013"/>
    </source>
</evidence>
<dbReference type="Pfam" id="PF09192">
    <property type="entry name" value="Act-Frag_cataly"/>
    <property type="match status" value="1"/>
</dbReference>
<dbReference type="InterPro" id="IPR021109">
    <property type="entry name" value="Peptidase_aspartic_dom_sf"/>
</dbReference>
<dbReference type="Pfam" id="PF17919">
    <property type="entry name" value="RT_RNaseH_2"/>
    <property type="match status" value="1"/>
</dbReference>
<dbReference type="SUPFAM" id="SSF53098">
    <property type="entry name" value="Ribonuclease H-like"/>
    <property type="match status" value="1"/>
</dbReference>
<dbReference type="PROSITE" id="PS50994">
    <property type="entry name" value="INTEGRASE"/>
    <property type="match status" value="1"/>
</dbReference>
<dbReference type="CDD" id="cd09274">
    <property type="entry name" value="RNase_HI_RT_Ty3"/>
    <property type="match status" value="1"/>
</dbReference>
<dbReference type="GO" id="GO:0003964">
    <property type="term" value="F:RNA-directed DNA polymerase activity"/>
    <property type="evidence" value="ECO:0007669"/>
    <property type="project" value="UniProtKB-KW"/>
</dbReference>
<feature type="compositionally biased region" description="Polar residues" evidence="8">
    <location>
        <begin position="638"/>
        <end position="663"/>
    </location>
</feature>
<evidence type="ECO:0000256" key="5">
    <source>
        <dbReference type="ARBA" id="ARBA00022759"/>
    </source>
</evidence>
<evidence type="ECO:0000256" key="8">
    <source>
        <dbReference type="SAM" id="MobiDB-lite"/>
    </source>
</evidence>
<dbReference type="GO" id="GO:0006508">
    <property type="term" value="P:proteolysis"/>
    <property type="evidence" value="ECO:0007669"/>
    <property type="project" value="UniProtKB-KW"/>
</dbReference>
<dbReference type="Gene3D" id="3.30.420.10">
    <property type="entry name" value="Ribonuclease H-like superfamily/Ribonuclease H"/>
    <property type="match status" value="1"/>
</dbReference>
<dbReference type="Gene3D" id="3.10.10.10">
    <property type="entry name" value="HIV Type 1 Reverse Transcriptase, subunit A, domain 1"/>
    <property type="match status" value="1"/>
</dbReference>
<protein>
    <submittedName>
        <fullName evidence="11">Dual specificity protein phosphatase PHS1 isoform X1</fullName>
    </submittedName>
</protein>
<comment type="caution">
    <text evidence="11">The sequence shown here is derived from an EMBL/GenBank/DDBJ whole genome shotgun (WGS) entry which is preliminary data.</text>
</comment>
<dbReference type="Proteomes" id="UP000321393">
    <property type="component" value="Unassembled WGS sequence"/>
</dbReference>
<dbReference type="STRING" id="1194695.A0A5A7UW98"/>
<dbReference type="InterPro" id="IPR005162">
    <property type="entry name" value="Retrotrans_gag_dom"/>
</dbReference>
<dbReference type="InterPro" id="IPR036940">
    <property type="entry name" value="PI3/4_kinase_cat_sf"/>
</dbReference>
<dbReference type="Gene3D" id="1.10.1070.11">
    <property type="entry name" value="Phosphatidylinositol 3-/4-kinase, catalytic domain"/>
    <property type="match status" value="1"/>
</dbReference>
<feature type="region of interest" description="Disordered" evidence="8">
    <location>
        <begin position="599"/>
        <end position="668"/>
    </location>
</feature>
<keyword evidence="6" id="KW-0378">Hydrolase</keyword>
<organism evidence="11 12">
    <name type="scientific">Cucumis melo var. makuwa</name>
    <name type="common">Oriental melon</name>
    <dbReference type="NCBI Taxonomy" id="1194695"/>
    <lineage>
        <taxon>Eukaryota</taxon>
        <taxon>Viridiplantae</taxon>
        <taxon>Streptophyta</taxon>
        <taxon>Embryophyta</taxon>
        <taxon>Tracheophyta</taxon>
        <taxon>Spermatophyta</taxon>
        <taxon>Magnoliopsida</taxon>
        <taxon>eudicotyledons</taxon>
        <taxon>Gunneridae</taxon>
        <taxon>Pentapetalae</taxon>
        <taxon>rosids</taxon>
        <taxon>fabids</taxon>
        <taxon>Cucurbitales</taxon>
        <taxon>Cucurbitaceae</taxon>
        <taxon>Benincaseae</taxon>
        <taxon>Cucumis</taxon>
    </lineage>
</organism>
<dbReference type="InterPro" id="IPR011009">
    <property type="entry name" value="Kinase-like_dom_sf"/>
</dbReference>
<dbReference type="InterPro" id="IPR029021">
    <property type="entry name" value="Prot-tyrosine_phosphatase-like"/>
</dbReference>
<dbReference type="InterPro" id="IPR035010">
    <property type="entry name" value="PHS1"/>
</dbReference>
<dbReference type="SUPFAM" id="SSF50630">
    <property type="entry name" value="Acid proteases"/>
    <property type="match status" value="1"/>
</dbReference>
<feature type="compositionally biased region" description="Basic and acidic residues" evidence="8">
    <location>
        <begin position="897"/>
        <end position="945"/>
    </location>
</feature>
<dbReference type="FunFam" id="3.30.70.270:FF:000020">
    <property type="entry name" value="Transposon Tf2-6 polyprotein-like Protein"/>
    <property type="match status" value="1"/>
</dbReference>
<evidence type="ECO:0000256" key="2">
    <source>
        <dbReference type="ARBA" id="ARBA00022679"/>
    </source>
</evidence>
<dbReference type="EMBL" id="SSTE01006842">
    <property type="protein sequence ID" value="KAA0057731.1"/>
    <property type="molecule type" value="Genomic_DNA"/>
</dbReference>
<dbReference type="Gene3D" id="3.90.190.10">
    <property type="entry name" value="Protein tyrosine phosphatase superfamily"/>
    <property type="match status" value="1"/>
</dbReference>
<dbReference type="SUPFAM" id="SSF54160">
    <property type="entry name" value="Chromo domain-like"/>
    <property type="match status" value="1"/>
</dbReference>
<evidence type="ECO:0000313" key="11">
    <source>
        <dbReference type="EMBL" id="KAA0057731.1"/>
    </source>
</evidence>
<dbReference type="Pfam" id="PF24626">
    <property type="entry name" value="SH3_Tf2-1"/>
    <property type="match status" value="1"/>
</dbReference>
<evidence type="ECO:0000313" key="12">
    <source>
        <dbReference type="Proteomes" id="UP000321393"/>
    </source>
</evidence>
<dbReference type="InterPro" id="IPR056924">
    <property type="entry name" value="SH3_Tf2-1"/>
</dbReference>
<dbReference type="PANTHER" id="PTHR47100:SF5">
    <property type="entry name" value="DUAL SPECIFICITY PROTEIN PHOSPHATASE PHS1"/>
    <property type="match status" value="1"/>
</dbReference>
<dbReference type="InterPro" id="IPR015275">
    <property type="entry name" value="Actin-fragmin_kin_cat_dom"/>
</dbReference>
<accession>A0A5A7UW98</accession>
<dbReference type="InterPro" id="IPR043128">
    <property type="entry name" value="Rev_trsase/Diguanyl_cyclase"/>
</dbReference>
<feature type="region of interest" description="Disordered" evidence="8">
    <location>
        <begin position="12"/>
        <end position="52"/>
    </location>
</feature>
<name>A0A5A7UW98_CUCMM</name>
<dbReference type="InterPro" id="IPR041577">
    <property type="entry name" value="RT_RNaseH_2"/>
</dbReference>
<dbReference type="OrthoDB" id="10252009at2759"/>
<dbReference type="Gene3D" id="3.30.70.270">
    <property type="match status" value="1"/>
</dbReference>
<proteinExistence type="predicted"/>
<evidence type="ECO:0000256" key="7">
    <source>
        <dbReference type="ARBA" id="ARBA00022918"/>
    </source>
</evidence>
<dbReference type="Pfam" id="PF00078">
    <property type="entry name" value="RVT_1"/>
    <property type="match status" value="1"/>
</dbReference>
<dbReference type="GO" id="GO:0003676">
    <property type="term" value="F:nucleic acid binding"/>
    <property type="evidence" value="ECO:0007669"/>
    <property type="project" value="InterPro"/>
</dbReference>
<dbReference type="GO" id="GO:0015074">
    <property type="term" value="P:DNA integration"/>
    <property type="evidence" value="ECO:0007669"/>
    <property type="project" value="InterPro"/>
</dbReference>